<dbReference type="GO" id="GO:0005509">
    <property type="term" value="F:calcium ion binding"/>
    <property type="evidence" value="ECO:0007669"/>
    <property type="project" value="InterPro"/>
</dbReference>
<dbReference type="AlphaFoldDB" id="A0AAE0FRI9"/>
<dbReference type="Pfam" id="PF13499">
    <property type="entry name" value="EF-hand_7"/>
    <property type="match status" value="1"/>
</dbReference>
<dbReference type="InterPro" id="IPR002048">
    <property type="entry name" value="EF_hand_dom"/>
</dbReference>
<dbReference type="PANTHER" id="PTHR34524">
    <property type="entry name" value="CALCYPHOSIN"/>
    <property type="match status" value="1"/>
</dbReference>
<keyword evidence="7" id="KW-1185">Reference proteome</keyword>
<evidence type="ECO:0000313" key="7">
    <source>
        <dbReference type="Proteomes" id="UP001190700"/>
    </source>
</evidence>
<dbReference type="PANTHER" id="PTHR34524:SF6">
    <property type="entry name" value="CALCYPHOSINE LIKE"/>
    <property type="match status" value="1"/>
</dbReference>
<proteinExistence type="predicted"/>
<dbReference type="InterPro" id="IPR051581">
    <property type="entry name" value="Ca-bind"/>
</dbReference>
<dbReference type="EMBL" id="LGRX02014470">
    <property type="protein sequence ID" value="KAK3264564.1"/>
    <property type="molecule type" value="Genomic_DNA"/>
</dbReference>
<feature type="region of interest" description="Disordered" evidence="4">
    <location>
        <begin position="310"/>
        <end position="347"/>
    </location>
</feature>
<dbReference type="InterPro" id="IPR011992">
    <property type="entry name" value="EF-hand-dom_pair"/>
</dbReference>
<comment type="caution">
    <text evidence="6">The sequence shown here is derived from an EMBL/GenBank/DDBJ whole genome shotgun (WGS) entry which is preliminary data.</text>
</comment>
<keyword evidence="2" id="KW-0677">Repeat</keyword>
<evidence type="ECO:0000256" key="3">
    <source>
        <dbReference type="ARBA" id="ARBA00022837"/>
    </source>
</evidence>
<dbReference type="InterPro" id="IPR018247">
    <property type="entry name" value="EF_Hand_1_Ca_BS"/>
</dbReference>
<dbReference type="Proteomes" id="UP001190700">
    <property type="component" value="Unassembled WGS sequence"/>
</dbReference>
<dbReference type="PROSITE" id="PS00018">
    <property type="entry name" value="EF_HAND_1"/>
    <property type="match status" value="3"/>
</dbReference>
<sequence length="347" mass="38855">MDDFKLMKLDVLEKVSSATNAAQLYRVIKSVLPAERQASGSPAVVEAPNPTDFIESFLVRLRHKLKEHGVRGIIGIGRKFRQHDDNGNGKLDYTEYKKAIYEYGWSKDEISDNELKATFQYFDKNCDGQINYDEFLVGVRGKLNSKRQVFVDQAFEIMDVNKNGVVDLSDIVSRYSADKHPEVISGKKTKNEVLREFLDTFDGGVKDGTVTKSDWNVYYQNVSASIDDDAYFELMMRNAWHISGGEGQSANTSCRRVLVTHDDGRQTVEEITNDFDIEKDDIAGMKKNLTDRGMKVKNIAVVGSVGDQSSVGLQGDESFSPSKSTSPRQSSAHGYRRRGDGGSQIIF</sequence>
<keyword evidence="3" id="KW-0106">Calcium</keyword>
<accession>A0AAE0FRI9</accession>
<dbReference type="Gene3D" id="1.10.238.10">
    <property type="entry name" value="EF-hand"/>
    <property type="match status" value="2"/>
</dbReference>
<evidence type="ECO:0000256" key="1">
    <source>
        <dbReference type="ARBA" id="ARBA00022723"/>
    </source>
</evidence>
<name>A0AAE0FRI9_9CHLO</name>
<reference evidence="6 7" key="1">
    <citation type="journal article" date="2015" name="Genome Biol. Evol.">
        <title>Comparative Genomics of a Bacterivorous Green Alga Reveals Evolutionary Causalities and Consequences of Phago-Mixotrophic Mode of Nutrition.</title>
        <authorList>
            <person name="Burns J.A."/>
            <person name="Paasch A."/>
            <person name="Narechania A."/>
            <person name="Kim E."/>
        </authorList>
    </citation>
    <scope>NUCLEOTIDE SEQUENCE [LARGE SCALE GENOMIC DNA]</scope>
    <source>
        <strain evidence="6 7">PLY_AMNH</strain>
    </source>
</reference>
<gene>
    <name evidence="6" type="ORF">CYMTET_26706</name>
</gene>
<evidence type="ECO:0000259" key="5">
    <source>
        <dbReference type="PROSITE" id="PS50222"/>
    </source>
</evidence>
<dbReference type="SUPFAM" id="SSF47473">
    <property type="entry name" value="EF-hand"/>
    <property type="match status" value="1"/>
</dbReference>
<evidence type="ECO:0000313" key="6">
    <source>
        <dbReference type="EMBL" id="KAK3264564.1"/>
    </source>
</evidence>
<organism evidence="6 7">
    <name type="scientific">Cymbomonas tetramitiformis</name>
    <dbReference type="NCBI Taxonomy" id="36881"/>
    <lineage>
        <taxon>Eukaryota</taxon>
        <taxon>Viridiplantae</taxon>
        <taxon>Chlorophyta</taxon>
        <taxon>Pyramimonadophyceae</taxon>
        <taxon>Pyramimonadales</taxon>
        <taxon>Pyramimonadaceae</taxon>
        <taxon>Cymbomonas</taxon>
    </lineage>
</organism>
<dbReference type="SMART" id="SM00054">
    <property type="entry name" value="EFh"/>
    <property type="match status" value="3"/>
</dbReference>
<dbReference type="Pfam" id="PF13202">
    <property type="entry name" value="EF-hand_5"/>
    <property type="match status" value="1"/>
</dbReference>
<feature type="compositionally biased region" description="Low complexity" evidence="4">
    <location>
        <begin position="310"/>
        <end position="331"/>
    </location>
</feature>
<dbReference type="PROSITE" id="PS50222">
    <property type="entry name" value="EF_HAND_2"/>
    <property type="match status" value="2"/>
</dbReference>
<evidence type="ECO:0000256" key="2">
    <source>
        <dbReference type="ARBA" id="ARBA00022737"/>
    </source>
</evidence>
<protein>
    <recommendedName>
        <fullName evidence="5">EF-hand domain-containing protein</fullName>
    </recommendedName>
</protein>
<dbReference type="CDD" id="cd00051">
    <property type="entry name" value="EFh"/>
    <property type="match status" value="1"/>
</dbReference>
<evidence type="ECO:0000256" key="4">
    <source>
        <dbReference type="SAM" id="MobiDB-lite"/>
    </source>
</evidence>
<feature type="domain" description="EF-hand" evidence="5">
    <location>
        <begin position="110"/>
        <end position="145"/>
    </location>
</feature>
<keyword evidence="1" id="KW-0479">Metal-binding</keyword>
<feature type="domain" description="EF-hand" evidence="5">
    <location>
        <begin position="71"/>
        <end position="106"/>
    </location>
</feature>